<protein>
    <submittedName>
        <fullName evidence="2">Uncharacterized protein</fullName>
    </submittedName>
</protein>
<evidence type="ECO:0000313" key="2">
    <source>
        <dbReference type="EMBL" id="BAC55724.1"/>
    </source>
</evidence>
<sequence length="398" mass="44079">MHWSPEALERYPGDSGKIPWSPEGSRPEAPSSQEHAYLNVIHPCKNHGGEKYSKGDKEKIDQRETVLVSQEDRISQQQGSLYYRVGVQSCWAADRSRAHNCITKGKRKPRLGPNITGTTWELGRNPKTHRSRLAPGRTPRQRDPLHLLQQLGGDYLYRARFEGDRRYSHRVHEYRGATGWLQGDMIQQLTMEGSDAISLVACLARDLELDPRNPRTAGLRAPKLHAKRDNSTNGENKALLMTSKPGADVAPTWLRTTDDDAGRNGRRTTAASGGANHGDTGESEHTGWLHRTRGDEPTARIRWRELVGGELQRRQPAERKGEKGDEVTRGRFPAARASTRLREFVPCAGLGGNASREAGDERRFRARAATAASTRRATATVGAAPASYGEATCATTRV</sequence>
<reference evidence="3" key="1">
    <citation type="journal article" date="2005" name="Nature">
        <title>The map-based sequence of the rice genome.</title>
        <authorList>
            <consortium name="International rice genome sequencing project (IRGSP)"/>
            <person name="Matsumoto T."/>
            <person name="Wu J."/>
            <person name="Kanamori H."/>
            <person name="Katayose Y."/>
            <person name="Fujisawa M."/>
            <person name="Namiki N."/>
            <person name="Mizuno H."/>
            <person name="Yamamoto K."/>
            <person name="Antonio B.A."/>
            <person name="Baba T."/>
            <person name="Sakata K."/>
            <person name="Nagamura Y."/>
            <person name="Aoki H."/>
            <person name="Arikawa K."/>
            <person name="Arita K."/>
            <person name="Bito T."/>
            <person name="Chiden Y."/>
            <person name="Fujitsuka N."/>
            <person name="Fukunaka R."/>
            <person name="Hamada M."/>
            <person name="Harada C."/>
            <person name="Hayashi A."/>
            <person name="Hijishita S."/>
            <person name="Honda M."/>
            <person name="Hosokawa S."/>
            <person name="Ichikawa Y."/>
            <person name="Idonuma A."/>
            <person name="Iijima M."/>
            <person name="Ikeda M."/>
            <person name="Ikeno M."/>
            <person name="Ito K."/>
            <person name="Ito S."/>
            <person name="Ito T."/>
            <person name="Ito Y."/>
            <person name="Ito Y."/>
            <person name="Iwabuchi A."/>
            <person name="Kamiya K."/>
            <person name="Karasawa W."/>
            <person name="Kurita K."/>
            <person name="Katagiri S."/>
            <person name="Kikuta A."/>
            <person name="Kobayashi H."/>
            <person name="Kobayashi N."/>
            <person name="Machita K."/>
            <person name="Maehara T."/>
            <person name="Masukawa M."/>
            <person name="Mizubayashi T."/>
            <person name="Mukai Y."/>
            <person name="Nagasaki H."/>
            <person name="Nagata Y."/>
            <person name="Naito S."/>
            <person name="Nakashima M."/>
            <person name="Nakama Y."/>
            <person name="Nakamichi Y."/>
            <person name="Nakamura M."/>
            <person name="Meguro A."/>
            <person name="Negishi M."/>
            <person name="Ohta I."/>
            <person name="Ohta T."/>
            <person name="Okamoto M."/>
            <person name="Ono N."/>
            <person name="Saji S."/>
            <person name="Sakaguchi M."/>
            <person name="Sakai K."/>
            <person name="Shibata M."/>
            <person name="Shimokawa T."/>
            <person name="Song J."/>
            <person name="Takazaki Y."/>
            <person name="Terasawa K."/>
            <person name="Tsugane M."/>
            <person name="Tsuji K."/>
            <person name="Ueda S."/>
            <person name="Waki K."/>
            <person name="Yamagata H."/>
            <person name="Yamamoto M."/>
            <person name="Yamamoto S."/>
            <person name="Yamane H."/>
            <person name="Yoshiki S."/>
            <person name="Yoshihara R."/>
            <person name="Yukawa K."/>
            <person name="Zhong H."/>
            <person name="Yano M."/>
            <person name="Yuan Q."/>
            <person name="Ouyang S."/>
            <person name="Liu J."/>
            <person name="Jones K.M."/>
            <person name="Gansberger K."/>
            <person name="Moffat K."/>
            <person name="Hill J."/>
            <person name="Bera J."/>
            <person name="Fadrosh D."/>
            <person name="Jin S."/>
            <person name="Johri S."/>
            <person name="Kim M."/>
            <person name="Overton L."/>
            <person name="Reardon M."/>
            <person name="Tsitrin T."/>
            <person name="Vuong H."/>
            <person name="Weaver B."/>
            <person name="Ciecko A."/>
            <person name="Tallon L."/>
            <person name="Jackson J."/>
            <person name="Pai G."/>
            <person name="Aken S.V."/>
            <person name="Utterback T."/>
            <person name="Reidmuller S."/>
            <person name="Feldblyum T."/>
            <person name="Hsiao J."/>
            <person name="Zismann V."/>
            <person name="Iobst S."/>
            <person name="de Vazeille A.R."/>
            <person name="Buell C.R."/>
            <person name="Ying K."/>
            <person name="Li Y."/>
            <person name="Lu T."/>
            <person name="Huang Y."/>
            <person name="Zhao Q."/>
            <person name="Feng Q."/>
            <person name="Zhang L."/>
            <person name="Zhu J."/>
            <person name="Weng Q."/>
            <person name="Mu J."/>
            <person name="Lu Y."/>
            <person name="Fan D."/>
            <person name="Liu Y."/>
            <person name="Guan J."/>
            <person name="Zhang Y."/>
            <person name="Yu S."/>
            <person name="Liu X."/>
            <person name="Zhang Y."/>
            <person name="Hong G."/>
            <person name="Han B."/>
            <person name="Choisne N."/>
            <person name="Demange N."/>
            <person name="Orjeda G."/>
            <person name="Samain S."/>
            <person name="Cattolico L."/>
            <person name="Pelletier E."/>
            <person name="Couloux A."/>
            <person name="Segurens B."/>
            <person name="Wincker P."/>
            <person name="D'Hont A."/>
            <person name="Scarpelli C."/>
            <person name="Weissenbach J."/>
            <person name="Salanoubat M."/>
            <person name="Quetier F."/>
            <person name="Yu Y."/>
            <person name="Kim H.R."/>
            <person name="Rambo T."/>
            <person name="Currie J."/>
            <person name="Collura K."/>
            <person name="Luo M."/>
            <person name="Yang T."/>
            <person name="Ammiraju J.S.S."/>
            <person name="Engler F."/>
            <person name="Soderlund C."/>
            <person name="Wing R.A."/>
            <person name="Palmer L.E."/>
            <person name="de la Bastide M."/>
            <person name="Spiegel L."/>
            <person name="Nascimento L."/>
            <person name="Zutavern T."/>
            <person name="O'Shaughnessy A."/>
            <person name="Dike S."/>
            <person name="Dedhia N."/>
            <person name="Preston R."/>
            <person name="Balija V."/>
            <person name="McCombie W.R."/>
            <person name="Chow T."/>
            <person name="Chen H."/>
            <person name="Chung M."/>
            <person name="Chen C."/>
            <person name="Shaw J."/>
            <person name="Wu H."/>
            <person name="Hsiao K."/>
            <person name="Chao Y."/>
            <person name="Chu M."/>
            <person name="Cheng C."/>
            <person name="Hour A."/>
            <person name="Lee P."/>
            <person name="Lin S."/>
            <person name="Lin Y."/>
            <person name="Liou J."/>
            <person name="Liu S."/>
            <person name="Hsing Y."/>
            <person name="Raghuvanshi S."/>
            <person name="Mohanty A."/>
            <person name="Bharti A.K."/>
            <person name="Gaur A."/>
            <person name="Gupta V."/>
            <person name="Kumar D."/>
            <person name="Ravi V."/>
            <person name="Vij S."/>
            <person name="Kapur A."/>
            <person name="Khurana P."/>
            <person name="Khurana P."/>
            <person name="Khurana J.P."/>
            <person name="Tyagi A.K."/>
            <person name="Gaikwad K."/>
            <person name="Singh A."/>
            <person name="Dalal V."/>
            <person name="Srivastava S."/>
            <person name="Dixit A."/>
            <person name="Pal A.K."/>
            <person name="Ghazi I.A."/>
            <person name="Yadav M."/>
            <person name="Pandit A."/>
            <person name="Bhargava A."/>
            <person name="Sureshbabu K."/>
            <person name="Batra K."/>
            <person name="Sharma T.R."/>
            <person name="Mohapatra T."/>
            <person name="Singh N.K."/>
            <person name="Messing J."/>
            <person name="Nelson A.B."/>
            <person name="Fuks G."/>
            <person name="Kavchok S."/>
            <person name="Keizer G."/>
            <person name="Linton E."/>
            <person name="Llaca V."/>
            <person name="Song R."/>
            <person name="Tanyolac B."/>
            <person name="Young S."/>
            <person name="Ho-Il K."/>
            <person name="Hahn J.H."/>
            <person name="Sangsakoo G."/>
            <person name="Vanavichit A."/>
            <person name="de Mattos Luiz.A.T."/>
            <person name="Zimmer P.D."/>
            <person name="Malone G."/>
            <person name="Dellagostin O."/>
            <person name="de Oliveira A.C."/>
            <person name="Bevan M."/>
            <person name="Bancroft I."/>
            <person name="Minx P."/>
            <person name="Cordum H."/>
            <person name="Wilson R."/>
            <person name="Cheng Z."/>
            <person name="Jin W."/>
            <person name="Jiang J."/>
            <person name="Leong S.A."/>
            <person name="Iwama H."/>
            <person name="Gojobori T."/>
            <person name="Itoh T."/>
            <person name="Niimura Y."/>
            <person name="Fujii Y."/>
            <person name="Habara T."/>
            <person name="Sakai H."/>
            <person name="Sato Y."/>
            <person name="Wilson G."/>
            <person name="Kumar K."/>
            <person name="McCouch S."/>
            <person name="Juretic N."/>
            <person name="Hoen D."/>
            <person name="Wright S."/>
            <person name="Bruskiewich R."/>
            <person name="Bureau T."/>
            <person name="Miyao A."/>
            <person name="Hirochika H."/>
            <person name="Nishikawa T."/>
            <person name="Kadowaki K."/>
            <person name="Sugiura M."/>
            <person name="Burr B."/>
            <person name="Sasaki T."/>
        </authorList>
    </citation>
    <scope>NUCLEOTIDE SEQUENCE [LARGE SCALE GENOMIC DNA]</scope>
    <source>
        <strain evidence="3">cv. Nipponbare</strain>
    </source>
</reference>
<proteinExistence type="predicted"/>
<accession>Q84ZG5</accession>
<evidence type="ECO:0000313" key="3">
    <source>
        <dbReference type="Proteomes" id="UP000000763"/>
    </source>
</evidence>
<organism evidence="2 3">
    <name type="scientific">Oryza sativa subsp. japonica</name>
    <name type="common">Rice</name>
    <dbReference type="NCBI Taxonomy" id="39947"/>
    <lineage>
        <taxon>Eukaryota</taxon>
        <taxon>Viridiplantae</taxon>
        <taxon>Streptophyta</taxon>
        <taxon>Embryophyta</taxon>
        <taxon>Tracheophyta</taxon>
        <taxon>Spermatophyta</taxon>
        <taxon>Magnoliopsida</taxon>
        <taxon>Liliopsida</taxon>
        <taxon>Poales</taxon>
        <taxon>Poaceae</taxon>
        <taxon>BOP clade</taxon>
        <taxon>Oryzoideae</taxon>
        <taxon>Oryzeae</taxon>
        <taxon>Oryzinae</taxon>
        <taxon>Oryza</taxon>
        <taxon>Oryza sativa</taxon>
    </lineage>
</organism>
<dbReference type="EMBL" id="AP004346">
    <property type="protein sequence ID" value="BAC55724.1"/>
    <property type="molecule type" value="Genomic_DNA"/>
</dbReference>
<feature type="compositionally biased region" description="Basic and acidic residues" evidence="1">
    <location>
        <begin position="279"/>
        <end position="329"/>
    </location>
</feature>
<reference evidence="3" key="2">
    <citation type="journal article" date="2008" name="Nucleic Acids Res.">
        <title>The rice annotation project database (RAP-DB): 2008 update.</title>
        <authorList>
            <consortium name="The rice annotation project (RAP)"/>
        </authorList>
    </citation>
    <scope>GENOME REANNOTATION</scope>
    <source>
        <strain evidence="3">cv. Nipponbare</strain>
    </source>
</reference>
<feature type="region of interest" description="Disordered" evidence="1">
    <location>
        <begin position="214"/>
        <end position="330"/>
    </location>
</feature>
<feature type="region of interest" description="Disordered" evidence="1">
    <location>
        <begin position="1"/>
        <end position="32"/>
    </location>
</feature>
<gene>
    <name evidence="2" type="primary">P0656C04.111</name>
</gene>
<dbReference type="Proteomes" id="UP000000763">
    <property type="component" value="Chromosome 7"/>
</dbReference>
<dbReference type="AlphaFoldDB" id="Q84ZG5"/>
<evidence type="ECO:0000256" key="1">
    <source>
        <dbReference type="SAM" id="MobiDB-lite"/>
    </source>
</evidence>
<name>Q84ZG5_ORYSJ</name>